<protein>
    <submittedName>
        <fullName evidence="2">Uncharacterized protein</fullName>
    </submittedName>
</protein>
<sequence length="261" mass="28848">MLYETTFKPLFVAMGLIDFINNEHWKGGVGAKKQELRRPLRACIELRHGSGGMSVWALNASDLYLHNMIGKVCEAIADLLQDYPKLGTIDVEYDLEEMTFYELSVLSSKIAKATSAATIEFGNSHPLPDEESKYVTGDDNEDADPCDIDEREEAWAVEDAVLTKAKKINYQNDRARNDRRNKSQALQARREGKKIAELKAIFSSTLPDAVKPPNKEASAVAQQGADGKTLSVETQEKQGADEKTLSEQVQGGDSEDYEASG</sequence>
<reference evidence="2 3" key="1">
    <citation type="submission" date="2016-07" db="EMBL/GenBank/DDBJ databases">
        <title>Pervasive Adenine N6-methylation of Active Genes in Fungi.</title>
        <authorList>
            <consortium name="DOE Joint Genome Institute"/>
            <person name="Mondo S.J."/>
            <person name="Dannebaum R.O."/>
            <person name="Kuo R.C."/>
            <person name="Labutti K."/>
            <person name="Haridas S."/>
            <person name="Kuo A."/>
            <person name="Salamov A."/>
            <person name="Ahrendt S.R."/>
            <person name="Lipzen A."/>
            <person name="Sullivan W."/>
            <person name="Andreopoulos W.B."/>
            <person name="Clum A."/>
            <person name="Lindquist E."/>
            <person name="Daum C."/>
            <person name="Ramamoorthy G.K."/>
            <person name="Gryganskyi A."/>
            <person name="Culley D."/>
            <person name="Magnuson J.K."/>
            <person name="James T.Y."/>
            <person name="O'Malley M.A."/>
            <person name="Stajich J.E."/>
            <person name="Spatafora J.W."/>
            <person name="Visel A."/>
            <person name="Grigoriev I.V."/>
        </authorList>
    </citation>
    <scope>NUCLEOTIDE SEQUENCE [LARGE SCALE GENOMIC DNA]</scope>
    <source>
        <strain evidence="2 3">CBS 115471</strain>
    </source>
</reference>
<evidence type="ECO:0000313" key="2">
    <source>
        <dbReference type="EMBL" id="ORX99481.1"/>
    </source>
</evidence>
<organism evidence="2 3">
    <name type="scientific">Clohesyomyces aquaticus</name>
    <dbReference type="NCBI Taxonomy" id="1231657"/>
    <lineage>
        <taxon>Eukaryota</taxon>
        <taxon>Fungi</taxon>
        <taxon>Dikarya</taxon>
        <taxon>Ascomycota</taxon>
        <taxon>Pezizomycotina</taxon>
        <taxon>Dothideomycetes</taxon>
        <taxon>Pleosporomycetidae</taxon>
        <taxon>Pleosporales</taxon>
        <taxon>Lindgomycetaceae</taxon>
        <taxon>Clohesyomyces</taxon>
    </lineage>
</organism>
<evidence type="ECO:0000256" key="1">
    <source>
        <dbReference type="SAM" id="MobiDB-lite"/>
    </source>
</evidence>
<dbReference type="AlphaFoldDB" id="A0A1Y1YN96"/>
<feature type="compositionally biased region" description="Basic and acidic residues" evidence="1">
    <location>
        <begin position="234"/>
        <end position="245"/>
    </location>
</feature>
<comment type="caution">
    <text evidence="2">The sequence shown here is derived from an EMBL/GenBank/DDBJ whole genome shotgun (WGS) entry which is preliminary data.</text>
</comment>
<accession>A0A1Y1YN96</accession>
<feature type="region of interest" description="Disordered" evidence="1">
    <location>
        <begin position="122"/>
        <end position="145"/>
    </location>
</feature>
<proteinExistence type="predicted"/>
<feature type="region of interest" description="Disordered" evidence="1">
    <location>
        <begin position="172"/>
        <end position="191"/>
    </location>
</feature>
<dbReference type="EMBL" id="MCFA01000197">
    <property type="protein sequence ID" value="ORX99481.1"/>
    <property type="molecule type" value="Genomic_DNA"/>
</dbReference>
<dbReference type="Proteomes" id="UP000193144">
    <property type="component" value="Unassembled WGS sequence"/>
</dbReference>
<name>A0A1Y1YN96_9PLEO</name>
<evidence type="ECO:0000313" key="3">
    <source>
        <dbReference type="Proteomes" id="UP000193144"/>
    </source>
</evidence>
<feature type="region of interest" description="Disordered" evidence="1">
    <location>
        <begin position="207"/>
        <end position="261"/>
    </location>
</feature>
<gene>
    <name evidence="2" type="ORF">BCR34DRAFT_592884</name>
</gene>
<keyword evidence="3" id="KW-1185">Reference proteome</keyword>